<dbReference type="EMBL" id="GIBP01000940">
    <property type="protein sequence ID" value="NDV29909.1"/>
    <property type="molecule type" value="Transcribed_RNA"/>
</dbReference>
<keyword evidence="10" id="KW-0175">Coiled coil</keyword>
<feature type="region of interest" description="Disordered" evidence="11">
    <location>
        <begin position="621"/>
        <end position="680"/>
    </location>
</feature>
<feature type="compositionally biased region" description="Polar residues" evidence="11">
    <location>
        <begin position="422"/>
        <end position="433"/>
    </location>
</feature>
<evidence type="ECO:0000256" key="10">
    <source>
        <dbReference type="SAM" id="Coils"/>
    </source>
</evidence>
<evidence type="ECO:0000256" key="2">
    <source>
        <dbReference type="ARBA" id="ARBA00010857"/>
    </source>
</evidence>
<dbReference type="AlphaFoldDB" id="A0A6B2KYS6"/>
<keyword evidence="7" id="KW-0010">Activator</keyword>
<evidence type="ECO:0000313" key="13">
    <source>
        <dbReference type="EMBL" id="NDV29909.1"/>
    </source>
</evidence>
<dbReference type="CDD" id="cd20554">
    <property type="entry name" value="CYCLIN_TFIIIB90_rpt2"/>
    <property type="match status" value="1"/>
</dbReference>
<dbReference type="GO" id="GO:0070897">
    <property type="term" value="P:transcription preinitiation complex assembly"/>
    <property type="evidence" value="ECO:0007669"/>
    <property type="project" value="InterPro"/>
</dbReference>
<evidence type="ECO:0000256" key="6">
    <source>
        <dbReference type="ARBA" id="ARBA00023015"/>
    </source>
</evidence>
<organism evidence="13">
    <name type="scientific">Arcella intermedia</name>
    <dbReference type="NCBI Taxonomy" id="1963864"/>
    <lineage>
        <taxon>Eukaryota</taxon>
        <taxon>Amoebozoa</taxon>
        <taxon>Tubulinea</taxon>
        <taxon>Elardia</taxon>
        <taxon>Arcellinida</taxon>
        <taxon>Sphaerothecina</taxon>
        <taxon>Arcellidae</taxon>
        <taxon>Arcella</taxon>
    </lineage>
</organism>
<evidence type="ECO:0000256" key="8">
    <source>
        <dbReference type="ARBA" id="ARBA00023163"/>
    </source>
</evidence>
<comment type="subcellular location">
    <subcellularLocation>
        <location evidence="1">Nucleus</location>
    </subcellularLocation>
</comment>
<feature type="region of interest" description="Disordered" evidence="11">
    <location>
        <begin position="501"/>
        <end position="527"/>
    </location>
</feature>
<dbReference type="InterPro" id="IPR013150">
    <property type="entry name" value="TFIIB_cyclin"/>
</dbReference>
<dbReference type="GO" id="GO:0017025">
    <property type="term" value="F:TBP-class protein binding"/>
    <property type="evidence" value="ECO:0007669"/>
    <property type="project" value="InterPro"/>
</dbReference>
<dbReference type="InterPro" id="IPR000812">
    <property type="entry name" value="TFIIB"/>
</dbReference>
<dbReference type="Gene3D" id="1.20.5.650">
    <property type="entry name" value="Single helix bin"/>
    <property type="match status" value="1"/>
</dbReference>
<dbReference type="FunFam" id="1.10.472.10:FF:000002">
    <property type="entry name" value="Transcription factor IIIB 90 kDa subunit"/>
    <property type="match status" value="1"/>
</dbReference>
<feature type="compositionally biased region" description="Basic and acidic residues" evidence="11">
    <location>
        <begin position="501"/>
        <end position="516"/>
    </location>
</feature>
<proteinExistence type="inferred from homology"/>
<sequence>MEHCCQKCGLVSHTGINLTSSVSFDDHGGILFSGETVDFETGRGYGGKRLSIEKTLETMKQRLVYFSRCLKGLDMNHVERALRFYKISLIQHRFSYGRNRDHVAAVCLYLVCRLEKKPHLLLDFCDLLQPSKYSGEPITVFKLGGTFTDLCKALKIEKLPLIDPSLYIDRFAQKLEFGNKLFQVTQTALRFIQRMNRDWILTGRRPNGICGAALMMAARLHGFNRTTEDVVEVVRIGDQTLRKRIQEFLHSPAVNMTPSQFDNMDIMGESLPPCFKTEEEKEEVKRIAEKLKRKESRREQRKLRKLEKGEAKRIKKDEKEGDSLKGDEENEGEEQISKKRKIKKKEKKRKSKKRKSHKEKENELPEASEPEGTSSPPVQEPCLEDQGVMGESQDLQPVEASQATQETQETQEIEGTQGSQTVLEETQGTQNTLGEELPQHIIIKMKEDSLDLQQISKKRKRDTRDEILLNEDFSTDENLADPIEIEKELLEALQKECSVFEKPEEKEKIDPIPEKKEEEDEDVGNWTDVDDEEIDSYLLSEKEIQVKTKIWTHMNKDFLQKQIEKSLTKEETKKPKERRKRAKPTSAAEVTQAIKQKLPKSSRINWEACKEILSRLEKEGLKCQDDPGQETLNPMAGETEWAGGEDEKEMEELGEEYNEGEENPTFNIQFEEDEEDQWNT</sequence>
<dbReference type="Pfam" id="PF07741">
    <property type="entry name" value="BRF1"/>
    <property type="match status" value="1"/>
</dbReference>
<evidence type="ECO:0000256" key="5">
    <source>
        <dbReference type="ARBA" id="ARBA00022833"/>
    </source>
</evidence>
<feature type="compositionally biased region" description="Low complexity" evidence="11">
    <location>
        <begin position="399"/>
        <end position="421"/>
    </location>
</feature>
<keyword evidence="5" id="KW-0862">Zinc</keyword>
<feature type="domain" description="Cyclin-like" evidence="12">
    <location>
        <begin position="166"/>
        <end position="250"/>
    </location>
</feature>
<comment type="similarity">
    <text evidence="2">Belongs to the TFIIB family.</text>
</comment>
<dbReference type="GO" id="GO:0000126">
    <property type="term" value="C:transcription factor TFIIIB complex"/>
    <property type="evidence" value="ECO:0007669"/>
    <property type="project" value="TreeGrafter"/>
</dbReference>
<feature type="region of interest" description="Disordered" evidence="11">
    <location>
        <begin position="309"/>
        <end position="436"/>
    </location>
</feature>
<dbReference type="InterPro" id="IPR011665">
    <property type="entry name" value="BRF1_TBP-bd_dom"/>
</dbReference>
<name>A0A6B2KYS6_9EUKA</name>
<dbReference type="GO" id="GO:0000995">
    <property type="term" value="F:RNA polymerase III general transcription initiation factor activity"/>
    <property type="evidence" value="ECO:0007669"/>
    <property type="project" value="TreeGrafter"/>
</dbReference>
<feature type="compositionally biased region" description="Basic and acidic residues" evidence="11">
    <location>
        <begin position="563"/>
        <end position="574"/>
    </location>
</feature>
<evidence type="ECO:0000256" key="9">
    <source>
        <dbReference type="ARBA" id="ARBA00023242"/>
    </source>
</evidence>
<keyword evidence="3" id="KW-0479">Metal-binding</keyword>
<dbReference type="PANTHER" id="PTHR11618:SF4">
    <property type="entry name" value="TRANSCRIPTION FACTOR IIIB 90 KDA SUBUNIT"/>
    <property type="match status" value="1"/>
</dbReference>
<accession>A0A6B2KYS6</accession>
<keyword evidence="9" id="KW-0539">Nucleus</keyword>
<keyword evidence="4" id="KW-0863">Zinc-finger</keyword>
<feature type="region of interest" description="Disordered" evidence="11">
    <location>
        <begin position="563"/>
        <end position="596"/>
    </location>
</feature>
<dbReference type="GO" id="GO:0005634">
    <property type="term" value="C:nucleus"/>
    <property type="evidence" value="ECO:0007669"/>
    <property type="project" value="UniProtKB-SubCell"/>
</dbReference>
<dbReference type="GO" id="GO:0001006">
    <property type="term" value="F:RNA polymerase III type 3 promoter sequence-specific DNA binding"/>
    <property type="evidence" value="ECO:0007669"/>
    <property type="project" value="TreeGrafter"/>
</dbReference>
<keyword evidence="8" id="KW-0804">Transcription</keyword>
<keyword evidence="6" id="KW-0805">Transcription regulation</keyword>
<dbReference type="GO" id="GO:0008270">
    <property type="term" value="F:zinc ion binding"/>
    <property type="evidence" value="ECO:0007669"/>
    <property type="project" value="UniProtKB-KW"/>
</dbReference>
<evidence type="ECO:0000256" key="7">
    <source>
        <dbReference type="ARBA" id="ARBA00023159"/>
    </source>
</evidence>
<feature type="compositionally biased region" description="Acidic residues" evidence="11">
    <location>
        <begin position="643"/>
        <end position="662"/>
    </location>
</feature>
<feature type="compositionally biased region" description="Acidic residues" evidence="11">
    <location>
        <begin position="517"/>
        <end position="527"/>
    </location>
</feature>
<evidence type="ECO:0000259" key="12">
    <source>
        <dbReference type="SMART" id="SM00385"/>
    </source>
</evidence>
<dbReference type="Pfam" id="PF00382">
    <property type="entry name" value="TFIIB"/>
    <property type="match status" value="2"/>
</dbReference>
<evidence type="ECO:0000256" key="1">
    <source>
        <dbReference type="ARBA" id="ARBA00004123"/>
    </source>
</evidence>
<evidence type="ECO:0000256" key="3">
    <source>
        <dbReference type="ARBA" id="ARBA00022723"/>
    </source>
</evidence>
<feature type="compositionally biased region" description="Basic and acidic residues" evidence="11">
    <location>
        <begin position="309"/>
        <end position="327"/>
    </location>
</feature>
<feature type="compositionally biased region" description="Acidic residues" evidence="11">
    <location>
        <begin position="670"/>
        <end position="680"/>
    </location>
</feature>
<dbReference type="Gene3D" id="1.10.472.10">
    <property type="entry name" value="Cyclin-like"/>
    <property type="match status" value="2"/>
</dbReference>
<feature type="domain" description="Cyclin-like" evidence="12">
    <location>
        <begin position="61"/>
        <end position="146"/>
    </location>
</feature>
<feature type="coiled-coil region" evidence="10">
    <location>
        <begin position="274"/>
        <end position="301"/>
    </location>
</feature>
<dbReference type="GO" id="GO:0097550">
    <property type="term" value="C:transcription preinitiation complex"/>
    <property type="evidence" value="ECO:0007669"/>
    <property type="project" value="TreeGrafter"/>
</dbReference>
<dbReference type="PANTHER" id="PTHR11618">
    <property type="entry name" value="TRANSCRIPTION INITIATION FACTOR IIB-RELATED"/>
    <property type="match status" value="1"/>
</dbReference>
<reference evidence="13" key="1">
    <citation type="journal article" date="2020" name="J. Eukaryot. Microbiol.">
        <title>De novo Sequencing, Assembly and Annotation of the Transcriptome for the Free-Living Testate Amoeba Arcella intermedia.</title>
        <authorList>
            <person name="Ribeiro G.M."/>
            <person name="Porfirio-Sousa A.L."/>
            <person name="Maurer-Alcala X.X."/>
            <person name="Katz L.A."/>
            <person name="Lahr D.J.G."/>
        </authorList>
    </citation>
    <scope>NUCLEOTIDE SEQUENCE</scope>
</reference>
<evidence type="ECO:0000256" key="11">
    <source>
        <dbReference type="SAM" id="MobiDB-lite"/>
    </source>
</evidence>
<dbReference type="InterPro" id="IPR013763">
    <property type="entry name" value="Cyclin-like_dom"/>
</dbReference>
<dbReference type="SUPFAM" id="SSF47954">
    <property type="entry name" value="Cyclin-like"/>
    <property type="match status" value="2"/>
</dbReference>
<dbReference type="SMART" id="SM00385">
    <property type="entry name" value="CYCLIN"/>
    <property type="match status" value="2"/>
</dbReference>
<protein>
    <recommendedName>
        <fullName evidence="12">Cyclin-like domain-containing protein</fullName>
    </recommendedName>
</protein>
<feature type="compositionally biased region" description="Basic residues" evidence="11">
    <location>
        <begin position="338"/>
        <end position="357"/>
    </location>
</feature>
<evidence type="ECO:0000256" key="4">
    <source>
        <dbReference type="ARBA" id="ARBA00022771"/>
    </source>
</evidence>
<dbReference type="InterPro" id="IPR036915">
    <property type="entry name" value="Cyclin-like_sf"/>
</dbReference>